<evidence type="ECO:0000313" key="8">
    <source>
        <dbReference type="Proteomes" id="UP001292079"/>
    </source>
</evidence>
<dbReference type="PANTHER" id="PTHR47023:SF1">
    <property type="entry name" value="SEX PEPTIDE RECEPTOR"/>
    <property type="match status" value="1"/>
</dbReference>
<gene>
    <name evidence="7" type="ORF">MN116_002888</name>
</gene>
<comment type="subcellular location">
    <subcellularLocation>
        <location evidence="1">Membrane</location>
    </subcellularLocation>
</comment>
<dbReference type="InterPro" id="IPR017452">
    <property type="entry name" value="GPCR_Rhodpsn_7TM"/>
</dbReference>
<accession>A0AAE2D6R2</accession>
<dbReference type="Pfam" id="PF10324">
    <property type="entry name" value="7TM_GPCR_Srw"/>
    <property type="match status" value="1"/>
</dbReference>
<dbReference type="GO" id="GO:0016020">
    <property type="term" value="C:membrane"/>
    <property type="evidence" value="ECO:0007669"/>
    <property type="project" value="UniProtKB-SubCell"/>
</dbReference>
<evidence type="ECO:0000256" key="3">
    <source>
        <dbReference type="ARBA" id="ARBA00022989"/>
    </source>
</evidence>
<dbReference type="Proteomes" id="UP001292079">
    <property type="component" value="Unassembled WGS sequence"/>
</dbReference>
<dbReference type="InterPro" id="IPR053071">
    <property type="entry name" value="GPCR1-related_rcpt"/>
</dbReference>
<keyword evidence="3 5" id="KW-1133">Transmembrane helix</keyword>
<dbReference type="InterPro" id="IPR019427">
    <property type="entry name" value="7TM_GPCR_serpentine_rcpt_Srw"/>
</dbReference>
<reference evidence="7" key="1">
    <citation type="submission" date="2022-04" db="EMBL/GenBank/DDBJ databases">
        <authorList>
            <person name="Xu L."/>
            <person name="Lv Z."/>
        </authorList>
    </citation>
    <scope>NUCLEOTIDE SEQUENCE</scope>
    <source>
        <strain evidence="7">LV_2022a</strain>
    </source>
</reference>
<evidence type="ECO:0000256" key="4">
    <source>
        <dbReference type="ARBA" id="ARBA00023136"/>
    </source>
</evidence>
<evidence type="ECO:0000256" key="5">
    <source>
        <dbReference type="SAM" id="Phobius"/>
    </source>
</evidence>
<evidence type="ECO:0000256" key="2">
    <source>
        <dbReference type="ARBA" id="ARBA00022692"/>
    </source>
</evidence>
<sequence length="569" mass="65269">MHYCKEEKLFINNYLSSQSTNYVFYAFNSQSAQNAVHFATSLNQDNNSLLARMQTISSYGNTSIGVISSNLLHQICGPYPTFSELYTDTLDDIVHTYLLPVLMIFVLITNFFVCLVLSRPHMRSPVFFLLFLIGIVELTNCCLPLPMYFAQSVYKRTAWWTDLPMINFTSAVNSLNGTDWELAPSDYYQTSDNVIASEASAWTTVFLPTITHTMSVWLTVALAIQRVINLTANNIAMKICNLTSTGRVFIFILVISFILHWPLLSSRFILFQPIQLKSSIIDNNLHVTNTTNSIQCLLNVVDNLPGIVMKCHLLQPVYMIFYFYARIILIHILPCGILIALTIILVLKMHDIMKLRERLGLKHKNIYYDSNQFKCKLFNCIRKKLNSTKESTNRITNIPCKGNDNEIIPASYIKRSSVNPQAISRMLIVVLIKFIAMHLPNAIVLTIYAVRRMLKTENFMPNNNEDTLIETTTEDVFHDIHSKQITFTYAYNYTIHTSINLLESVEKGKLNETNHDSIDDYLGKAVILCNLVILVSYQLNFVIYYIMSTQFKETFNSLCCSKRFTLNRN</sequence>
<feature type="transmembrane region" description="Helical" evidence="5">
    <location>
        <begin position="245"/>
        <end position="263"/>
    </location>
</feature>
<dbReference type="Gene3D" id="1.20.1070.10">
    <property type="entry name" value="Rhodopsin 7-helix transmembrane proteins"/>
    <property type="match status" value="1"/>
</dbReference>
<feature type="domain" description="G-protein coupled receptors family 1 profile" evidence="6">
    <location>
        <begin position="109"/>
        <end position="496"/>
    </location>
</feature>
<dbReference type="PANTHER" id="PTHR47023">
    <property type="entry name" value="SEX PEPTIDE RECEPTOR"/>
    <property type="match status" value="1"/>
</dbReference>
<dbReference type="EMBL" id="JALJAT010000002">
    <property type="protein sequence ID" value="KAK4473528.1"/>
    <property type="molecule type" value="Genomic_DNA"/>
</dbReference>
<comment type="caution">
    <text evidence="7">The sequence shown here is derived from an EMBL/GenBank/DDBJ whole genome shotgun (WGS) entry which is preliminary data.</text>
</comment>
<dbReference type="PROSITE" id="PS50262">
    <property type="entry name" value="G_PROTEIN_RECEP_F1_2"/>
    <property type="match status" value="1"/>
</dbReference>
<feature type="transmembrane region" description="Helical" evidence="5">
    <location>
        <begin position="201"/>
        <end position="224"/>
    </location>
</feature>
<protein>
    <recommendedName>
        <fullName evidence="6">G-protein coupled receptors family 1 profile domain-containing protein</fullName>
    </recommendedName>
</protein>
<reference evidence="7" key="2">
    <citation type="journal article" date="2023" name="Infect Dis Poverty">
        <title>Chromosome-scale genome of the human blood fluke Schistosoma mekongi and its implications for public health.</title>
        <authorList>
            <person name="Zhou M."/>
            <person name="Xu L."/>
            <person name="Xu D."/>
            <person name="Chen W."/>
            <person name="Khan J."/>
            <person name="Hu Y."/>
            <person name="Huang H."/>
            <person name="Wei H."/>
            <person name="Zhang Y."/>
            <person name="Chusongsang P."/>
            <person name="Tanasarnprasert K."/>
            <person name="Hu X."/>
            <person name="Limpanont Y."/>
            <person name="Lv Z."/>
        </authorList>
    </citation>
    <scope>NUCLEOTIDE SEQUENCE</scope>
    <source>
        <strain evidence="7">LV_2022a</strain>
    </source>
</reference>
<proteinExistence type="predicted"/>
<dbReference type="PRINTS" id="PR00237">
    <property type="entry name" value="GPCRRHODOPSN"/>
</dbReference>
<evidence type="ECO:0000313" key="7">
    <source>
        <dbReference type="EMBL" id="KAK4473528.1"/>
    </source>
</evidence>
<evidence type="ECO:0000256" key="1">
    <source>
        <dbReference type="ARBA" id="ARBA00004370"/>
    </source>
</evidence>
<feature type="transmembrane region" description="Helical" evidence="5">
    <location>
        <begin position="97"/>
        <end position="117"/>
    </location>
</feature>
<dbReference type="AlphaFoldDB" id="A0AAE2D6R2"/>
<keyword evidence="8" id="KW-1185">Reference proteome</keyword>
<feature type="transmembrane region" description="Helical" evidence="5">
    <location>
        <begin position="323"/>
        <end position="347"/>
    </location>
</feature>
<name>A0AAE2D6R2_SCHME</name>
<feature type="transmembrane region" description="Helical" evidence="5">
    <location>
        <begin position="426"/>
        <end position="450"/>
    </location>
</feature>
<keyword evidence="2 5" id="KW-0812">Transmembrane</keyword>
<keyword evidence="4 5" id="KW-0472">Membrane</keyword>
<feature type="transmembrane region" description="Helical" evidence="5">
    <location>
        <begin position="126"/>
        <end position="149"/>
    </location>
</feature>
<dbReference type="GO" id="GO:0008528">
    <property type="term" value="F:G protein-coupled peptide receptor activity"/>
    <property type="evidence" value="ECO:0007669"/>
    <property type="project" value="InterPro"/>
</dbReference>
<evidence type="ECO:0000259" key="6">
    <source>
        <dbReference type="PROSITE" id="PS50262"/>
    </source>
</evidence>
<dbReference type="InterPro" id="IPR000276">
    <property type="entry name" value="GPCR_Rhodpsn"/>
</dbReference>
<feature type="transmembrane region" description="Helical" evidence="5">
    <location>
        <begin position="525"/>
        <end position="547"/>
    </location>
</feature>
<organism evidence="7 8">
    <name type="scientific">Schistosoma mekongi</name>
    <name type="common">Parasitic worm</name>
    <dbReference type="NCBI Taxonomy" id="38744"/>
    <lineage>
        <taxon>Eukaryota</taxon>
        <taxon>Metazoa</taxon>
        <taxon>Spiralia</taxon>
        <taxon>Lophotrochozoa</taxon>
        <taxon>Platyhelminthes</taxon>
        <taxon>Trematoda</taxon>
        <taxon>Digenea</taxon>
        <taxon>Strigeidida</taxon>
        <taxon>Schistosomatoidea</taxon>
        <taxon>Schistosomatidae</taxon>
        <taxon>Schistosoma</taxon>
    </lineage>
</organism>
<dbReference type="SUPFAM" id="SSF81321">
    <property type="entry name" value="Family A G protein-coupled receptor-like"/>
    <property type="match status" value="1"/>
</dbReference>